<evidence type="ECO:0000313" key="3">
    <source>
        <dbReference type="Proteomes" id="UP001328107"/>
    </source>
</evidence>
<reference evidence="3" key="1">
    <citation type="submission" date="2022-10" db="EMBL/GenBank/DDBJ databases">
        <title>Genome assembly of Pristionchus species.</title>
        <authorList>
            <person name="Yoshida K."/>
            <person name="Sommer R.J."/>
        </authorList>
    </citation>
    <scope>NUCLEOTIDE SEQUENCE [LARGE SCALE GENOMIC DNA]</scope>
    <source>
        <strain evidence="3">RS5460</strain>
    </source>
</reference>
<accession>A0AAN4Z1I4</accession>
<evidence type="ECO:0000256" key="1">
    <source>
        <dbReference type="SAM" id="Phobius"/>
    </source>
</evidence>
<protein>
    <submittedName>
        <fullName evidence="2">Uncharacterized protein</fullName>
    </submittedName>
</protein>
<dbReference type="PANTHER" id="PTHR13906:SF12">
    <property type="entry name" value="PROTEIN-SERINE O-PALMITOLEOYLTRANSFERASE PORCUPINE"/>
    <property type="match status" value="1"/>
</dbReference>
<comment type="caution">
    <text evidence="2">The sequence shown here is derived from an EMBL/GenBank/DDBJ whole genome shotgun (WGS) entry which is preliminary data.</text>
</comment>
<organism evidence="2 3">
    <name type="scientific">Pristionchus mayeri</name>
    <dbReference type="NCBI Taxonomy" id="1317129"/>
    <lineage>
        <taxon>Eukaryota</taxon>
        <taxon>Metazoa</taxon>
        <taxon>Ecdysozoa</taxon>
        <taxon>Nematoda</taxon>
        <taxon>Chromadorea</taxon>
        <taxon>Rhabditida</taxon>
        <taxon>Rhabditina</taxon>
        <taxon>Diplogasteromorpha</taxon>
        <taxon>Diplogasteroidea</taxon>
        <taxon>Neodiplogasteridae</taxon>
        <taxon>Pristionchus</taxon>
    </lineage>
</organism>
<keyword evidence="3" id="KW-1185">Reference proteome</keyword>
<dbReference type="EMBL" id="BTRK01000001">
    <property type="protein sequence ID" value="GMR32318.1"/>
    <property type="molecule type" value="Genomic_DNA"/>
</dbReference>
<sequence>MEAEDAFEYYLEDGEADDLYFIEEEYSTSDLLARCSSGVMDSVRYNLLLTLSFALLQKTVLCLIFFYIALFFISPKKFLGWTITLSAFLSLVLLEAIIAPQDFSYRGILMILAMKVSSLSFDISQNKYSVTVSEMLGYLLNPCSLIFGPALPFSNYRIAFIPQSLTRKEFSVSLEMLNPFDSRTTSYASGLITLGGEESPLIVHPHEVELPRSLTQVVKLWNVPMHQYLHHCESS</sequence>
<dbReference type="GO" id="GO:0030258">
    <property type="term" value="P:lipid modification"/>
    <property type="evidence" value="ECO:0007669"/>
    <property type="project" value="TreeGrafter"/>
</dbReference>
<proteinExistence type="predicted"/>
<dbReference type="GO" id="GO:0005783">
    <property type="term" value="C:endoplasmic reticulum"/>
    <property type="evidence" value="ECO:0007669"/>
    <property type="project" value="TreeGrafter"/>
</dbReference>
<dbReference type="Proteomes" id="UP001328107">
    <property type="component" value="Unassembled WGS sequence"/>
</dbReference>
<dbReference type="AlphaFoldDB" id="A0AAN4Z1I4"/>
<keyword evidence="1" id="KW-1133">Transmembrane helix</keyword>
<keyword evidence="1" id="KW-0472">Membrane</keyword>
<dbReference type="GO" id="GO:1990698">
    <property type="term" value="F:palmitoleoyltransferase activity"/>
    <property type="evidence" value="ECO:0007669"/>
    <property type="project" value="TreeGrafter"/>
</dbReference>
<dbReference type="GO" id="GO:0017147">
    <property type="term" value="F:Wnt-protein binding"/>
    <property type="evidence" value="ECO:0007669"/>
    <property type="project" value="TreeGrafter"/>
</dbReference>
<dbReference type="GO" id="GO:0061355">
    <property type="term" value="P:Wnt protein secretion"/>
    <property type="evidence" value="ECO:0007669"/>
    <property type="project" value="TreeGrafter"/>
</dbReference>
<name>A0AAN4Z1I4_9BILA</name>
<feature type="transmembrane region" description="Helical" evidence="1">
    <location>
        <begin position="78"/>
        <end position="99"/>
    </location>
</feature>
<dbReference type="PANTHER" id="PTHR13906">
    <property type="entry name" value="PORCUPINE"/>
    <property type="match status" value="1"/>
</dbReference>
<keyword evidence="1" id="KW-0812">Transmembrane</keyword>
<feature type="transmembrane region" description="Helical" evidence="1">
    <location>
        <begin position="47"/>
        <end position="71"/>
    </location>
</feature>
<dbReference type="GO" id="GO:0016020">
    <property type="term" value="C:membrane"/>
    <property type="evidence" value="ECO:0007669"/>
    <property type="project" value="TreeGrafter"/>
</dbReference>
<evidence type="ECO:0000313" key="2">
    <source>
        <dbReference type="EMBL" id="GMR32318.1"/>
    </source>
</evidence>
<dbReference type="InterPro" id="IPR049941">
    <property type="entry name" value="LPLAT_7/PORCN-like"/>
</dbReference>
<gene>
    <name evidence="2" type="ORF">PMAYCL1PPCAC_02513</name>
</gene>